<evidence type="ECO:0000256" key="5">
    <source>
        <dbReference type="RuleBase" id="RU003684"/>
    </source>
</evidence>
<proteinExistence type="inferred from homology"/>
<gene>
    <name evidence="6" type="primary">speB</name>
    <name evidence="6" type="ORF">CRP01_05650</name>
</gene>
<dbReference type="CDD" id="cd11593">
    <property type="entry name" value="Agmatinase-like_2"/>
    <property type="match status" value="1"/>
</dbReference>
<keyword evidence="4" id="KW-0464">Manganese</keyword>
<dbReference type="InterPro" id="IPR006035">
    <property type="entry name" value="Ureohydrolase"/>
</dbReference>
<dbReference type="OrthoDB" id="9788689at2"/>
<evidence type="ECO:0000256" key="1">
    <source>
        <dbReference type="ARBA" id="ARBA00009227"/>
    </source>
</evidence>
<sequence>MSDFQERVKSLLPDSIAIVGVPFDDNSSYLKGAAAGPSAIRAAYHSESTNYYAEDGTNLLEAPVSELGDMPVSEYFDIQQHTETILARGGMMIALGGDHSITYPLIKGHSRYYDWLTILQIDAHGDLYDNFEGNPYSHASPFARIMEEGLAKRLIQVGNRTLTNHQRDQAKRFGVDIIEMKDWRPGKKLPLEGPLYLSVDLDVLDPAFAPGVSHYEPGGMSVRDLIGIISQINVPLIGADIVEYNPSRDLNDMTAMVGARLCKEIIAKILKG</sequence>
<dbReference type="PANTHER" id="PTHR11358">
    <property type="entry name" value="ARGINASE/AGMATINASE"/>
    <property type="match status" value="1"/>
</dbReference>
<dbReference type="PROSITE" id="PS51409">
    <property type="entry name" value="ARGINASE_2"/>
    <property type="match status" value="1"/>
</dbReference>
<reference evidence="6 7" key="1">
    <citation type="submission" date="2017-10" db="EMBL/GenBank/DDBJ databases">
        <title>The draft genome sequence of Lewinella nigricans NBRC 102662.</title>
        <authorList>
            <person name="Wang K."/>
        </authorList>
    </citation>
    <scope>NUCLEOTIDE SEQUENCE [LARGE SCALE GENOMIC DNA]</scope>
    <source>
        <strain evidence="6 7">NBRC 102662</strain>
    </source>
</reference>
<dbReference type="Gene3D" id="3.40.800.10">
    <property type="entry name" value="Ureohydrolase domain"/>
    <property type="match status" value="1"/>
</dbReference>
<evidence type="ECO:0000313" key="6">
    <source>
        <dbReference type="EMBL" id="PHN07585.1"/>
    </source>
</evidence>
<dbReference type="NCBIfam" id="TIGR01230">
    <property type="entry name" value="agmatinase"/>
    <property type="match status" value="1"/>
</dbReference>
<protein>
    <submittedName>
        <fullName evidence="6">Agmatinase</fullName>
    </submittedName>
</protein>
<evidence type="ECO:0000256" key="3">
    <source>
        <dbReference type="ARBA" id="ARBA00022801"/>
    </source>
</evidence>
<dbReference type="InterPro" id="IPR020855">
    <property type="entry name" value="Ureohydrolase_Mn_BS"/>
</dbReference>
<evidence type="ECO:0000256" key="2">
    <source>
        <dbReference type="ARBA" id="ARBA00022723"/>
    </source>
</evidence>
<dbReference type="InterPro" id="IPR023696">
    <property type="entry name" value="Ureohydrolase_dom_sf"/>
</dbReference>
<feature type="binding site" evidence="4">
    <location>
        <position position="202"/>
    </location>
    <ligand>
        <name>Mn(2+)</name>
        <dbReference type="ChEBI" id="CHEBI:29035"/>
        <label>1</label>
    </ligand>
</feature>
<feature type="binding site" evidence="4">
    <location>
        <position position="99"/>
    </location>
    <ligand>
        <name>Mn(2+)</name>
        <dbReference type="ChEBI" id="CHEBI:29035"/>
        <label>1</label>
    </ligand>
</feature>
<feature type="binding site" evidence="4">
    <location>
        <position position="124"/>
    </location>
    <ligand>
        <name>Mn(2+)</name>
        <dbReference type="ChEBI" id="CHEBI:29035"/>
        <label>2</label>
    </ligand>
</feature>
<keyword evidence="7" id="KW-1185">Reference proteome</keyword>
<evidence type="ECO:0000313" key="7">
    <source>
        <dbReference type="Proteomes" id="UP000223913"/>
    </source>
</evidence>
<keyword evidence="2 4" id="KW-0479">Metal-binding</keyword>
<dbReference type="Pfam" id="PF00491">
    <property type="entry name" value="Arginase"/>
    <property type="match status" value="1"/>
</dbReference>
<dbReference type="GO" id="GO:0046872">
    <property type="term" value="F:metal ion binding"/>
    <property type="evidence" value="ECO:0007669"/>
    <property type="project" value="UniProtKB-KW"/>
</dbReference>
<accession>A0A2D0NGG7</accession>
<name>A0A2D0NGG7_FLAN2</name>
<dbReference type="InterPro" id="IPR005925">
    <property type="entry name" value="Agmatinase-rel"/>
</dbReference>
<organism evidence="6 7">
    <name type="scientific">Flavilitoribacter nigricans (strain ATCC 23147 / DSM 23189 / NBRC 102662 / NCIMB 1420 / SS-2)</name>
    <name type="common">Lewinella nigricans</name>
    <dbReference type="NCBI Taxonomy" id="1122177"/>
    <lineage>
        <taxon>Bacteria</taxon>
        <taxon>Pseudomonadati</taxon>
        <taxon>Bacteroidota</taxon>
        <taxon>Saprospiria</taxon>
        <taxon>Saprospirales</taxon>
        <taxon>Lewinellaceae</taxon>
        <taxon>Flavilitoribacter</taxon>
    </lineage>
</organism>
<feature type="binding site" evidence="4">
    <location>
        <position position="126"/>
    </location>
    <ligand>
        <name>Mn(2+)</name>
        <dbReference type="ChEBI" id="CHEBI:29035"/>
        <label>2</label>
    </ligand>
</feature>
<evidence type="ECO:0000256" key="4">
    <source>
        <dbReference type="PIRSR" id="PIRSR036979-1"/>
    </source>
</evidence>
<dbReference type="GO" id="GO:0008783">
    <property type="term" value="F:agmatinase activity"/>
    <property type="evidence" value="ECO:0007669"/>
    <property type="project" value="TreeGrafter"/>
</dbReference>
<keyword evidence="3 5" id="KW-0378">Hydrolase</keyword>
<dbReference type="PROSITE" id="PS01053">
    <property type="entry name" value="ARGINASE_1"/>
    <property type="match status" value="1"/>
</dbReference>
<feature type="binding site" evidence="4">
    <location>
        <position position="200"/>
    </location>
    <ligand>
        <name>Mn(2+)</name>
        <dbReference type="ChEBI" id="CHEBI:29035"/>
        <label>1</label>
    </ligand>
</feature>
<dbReference type="Proteomes" id="UP000223913">
    <property type="component" value="Unassembled WGS sequence"/>
</dbReference>
<comment type="caution">
    <text evidence="6">The sequence shown here is derived from an EMBL/GenBank/DDBJ whole genome shotgun (WGS) entry which is preliminary data.</text>
</comment>
<dbReference type="SUPFAM" id="SSF52768">
    <property type="entry name" value="Arginase/deacetylase"/>
    <property type="match status" value="1"/>
</dbReference>
<feature type="binding site" evidence="4">
    <location>
        <position position="122"/>
    </location>
    <ligand>
        <name>Mn(2+)</name>
        <dbReference type="ChEBI" id="CHEBI:29035"/>
        <label>1</label>
    </ligand>
</feature>
<comment type="similarity">
    <text evidence="1">Belongs to the arginase family. Agmatinase subfamily.</text>
</comment>
<dbReference type="PANTHER" id="PTHR11358:SF26">
    <property type="entry name" value="GUANIDINO ACID HYDROLASE, MITOCHONDRIAL"/>
    <property type="match status" value="1"/>
</dbReference>
<dbReference type="EMBL" id="PDUD01000009">
    <property type="protein sequence ID" value="PHN07585.1"/>
    <property type="molecule type" value="Genomic_DNA"/>
</dbReference>
<dbReference type="GO" id="GO:0033389">
    <property type="term" value="P:putrescine biosynthetic process from arginine, via agmatine"/>
    <property type="evidence" value="ECO:0007669"/>
    <property type="project" value="TreeGrafter"/>
</dbReference>
<dbReference type="AlphaFoldDB" id="A0A2D0NGG7"/>
<dbReference type="PIRSF" id="PIRSF036979">
    <property type="entry name" value="Arginase"/>
    <property type="match status" value="1"/>
</dbReference>
<dbReference type="RefSeq" id="WP_099149034.1">
    <property type="nucleotide sequence ID" value="NZ_PDUD01000009.1"/>
</dbReference>
<comment type="cofactor">
    <cofactor evidence="4">
        <name>Mn(2+)</name>
        <dbReference type="ChEBI" id="CHEBI:29035"/>
    </cofactor>
    <text evidence="4">Binds 2 manganese ions per subunit.</text>
</comment>